<proteinExistence type="predicted"/>
<protein>
    <submittedName>
        <fullName evidence="1">Uncharacterized protein</fullName>
    </submittedName>
</protein>
<gene>
    <name evidence="1" type="ORF">LSALG_LOCUS15709</name>
</gene>
<dbReference type="Proteomes" id="UP001177003">
    <property type="component" value="Chromosome 3"/>
</dbReference>
<evidence type="ECO:0000313" key="2">
    <source>
        <dbReference type="Proteomes" id="UP001177003"/>
    </source>
</evidence>
<dbReference type="AlphaFoldDB" id="A0AA35YKR5"/>
<sequence length="168" mass="18616">MADDPQRRLALVKPKLPNDRSPPGFLGFAVNMIHIDVPHLSSLTRNGYGLRETLFYSLFSRLQVYRSRAHMLQAVPCISDGAISLDGGMIRSNGVFVSVNRYCIRWTAQDKIKTLREAGVTVVESPTKIGVATLEESLYGTSIVPGYTPRPFCTHTDSTGRDIVNFSK</sequence>
<name>A0AA35YKR5_LACSI</name>
<dbReference type="PANTHER" id="PTHR33566:SF6">
    <property type="entry name" value="PROTEIN DEFECTIVE IN MERISTEM SILENCING 3"/>
    <property type="match status" value="1"/>
</dbReference>
<organism evidence="1 2">
    <name type="scientific">Lactuca saligna</name>
    <name type="common">Willowleaf lettuce</name>
    <dbReference type="NCBI Taxonomy" id="75948"/>
    <lineage>
        <taxon>Eukaryota</taxon>
        <taxon>Viridiplantae</taxon>
        <taxon>Streptophyta</taxon>
        <taxon>Embryophyta</taxon>
        <taxon>Tracheophyta</taxon>
        <taxon>Spermatophyta</taxon>
        <taxon>Magnoliopsida</taxon>
        <taxon>eudicotyledons</taxon>
        <taxon>Gunneridae</taxon>
        <taxon>Pentapetalae</taxon>
        <taxon>asterids</taxon>
        <taxon>campanulids</taxon>
        <taxon>Asterales</taxon>
        <taxon>Asteraceae</taxon>
        <taxon>Cichorioideae</taxon>
        <taxon>Cichorieae</taxon>
        <taxon>Lactucinae</taxon>
        <taxon>Lactuca</taxon>
    </lineage>
</organism>
<accession>A0AA35YKR5</accession>
<evidence type="ECO:0000313" key="1">
    <source>
        <dbReference type="EMBL" id="CAI9275687.1"/>
    </source>
</evidence>
<dbReference type="EMBL" id="OX465079">
    <property type="protein sequence ID" value="CAI9275687.1"/>
    <property type="molecule type" value="Genomic_DNA"/>
</dbReference>
<dbReference type="PANTHER" id="PTHR33566">
    <property type="entry name" value="EN/SPM-LIKE TRANSPOSON-RELATED"/>
    <property type="match status" value="1"/>
</dbReference>
<keyword evidence="2" id="KW-1185">Reference proteome</keyword>
<reference evidence="1" key="1">
    <citation type="submission" date="2023-04" db="EMBL/GenBank/DDBJ databases">
        <authorList>
            <person name="Vijverberg K."/>
            <person name="Xiong W."/>
            <person name="Schranz E."/>
        </authorList>
    </citation>
    <scope>NUCLEOTIDE SEQUENCE</scope>
</reference>